<feature type="compositionally biased region" description="Basic residues" evidence="1">
    <location>
        <begin position="157"/>
        <end position="178"/>
    </location>
</feature>
<dbReference type="Proteomes" id="UP001168821">
    <property type="component" value="Unassembled WGS sequence"/>
</dbReference>
<proteinExistence type="predicted"/>
<evidence type="ECO:0000313" key="3">
    <source>
        <dbReference type="Proteomes" id="UP001168821"/>
    </source>
</evidence>
<dbReference type="EMBL" id="JALNTZ010000005">
    <property type="protein sequence ID" value="KAJ3651628.1"/>
    <property type="molecule type" value="Genomic_DNA"/>
</dbReference>
<accession>A0AA38I5N4</accession>
<gene>
    <name evidence="2" type="ORF">Zmor_017654</name>
</gene>
<sequence length="202" mass="23557">MPHLPSTKKPTLLSIVIKSVDSDISENDIREELDNLNVTFHQIWKIKSRKTDKFTSLVRVTSPNMSIIDILLTWGITLFDRRNLACIPPNSNPIFEMLRTRPRSFKLPELPHLVYMPQPTRPQQMPPSRPKMQVRQPSGMVPKMSQIARICHLRRHPKLPRPNHRSSRGIRLPNRPHQRINPIDSSIVHPRQLIAIFRLHLN</sequence>
<reference evidence="2" key="1">
    <citation type="journal article" date="2023" name="G3 (Bethesda)">
        <title>Whole genome assemblies of Zophobas morio and Tenebrio molitor.</title>
        <authorList>
            <person name="Kaur S."/>
            <person name="Stinson S.A."/>
            <person name="diCenzo G.C."/>
        </authorList>
    </citation>
    <scope>NUCLEOTIDE SEQUENCE</scope>
    <source>
        <strain evidence="2">QUZm001</strain>
    </source>
</reference>
<protein>
    <submittedName>
        <fullName evidence="2">Uncharacterized protein</fullName>
    </submittedName>
</protein>
<comment type="caution">
    <text evidence="2">The sequence shown here is derived from an EMBL/GenBank/DDBJ whole genome shotgun (WGS) entry which is preliminary data.</text>
</comment>
<dbReference type="AlphaFoldDB" id="A0AA38I5N4"/>
<feature type="region of interest" description="Disordered" evidence="1">
    <location>
        <begin position="157"/>
        <end position="182"/>
    </location>
</feature>
<keyword evidence="3" id="KW-1185">Reference proteome</keyword>
<evidence type="ECO:0000256" key="1">
    <source>
        <dbReference type="SAM" id="MobiDB-lite"/>
    </source>
</evidence>
<organism evidence="2 3">
    <name type="scientific">Zophobas morio</name>
    <dbReference type="NCBI Taxonomy" id="2755281"/>
    <lineage>
        <taxon>Eukaryota</taxon>
        <taxon>Metazoa</taxon>
        <taxon>Ecdysozoa</taxon>
        <taxon>Arthropoda</taxon>
        <taxon>Hexapoda</taxon>
        <taxon>Insecta</taxon>
        <taxon>Pterygota</taxon>
        <taxon>Neoptera</taxon>
        <taxon>Endopterygota</taxon>
        <taxon>Coleoptera</taxon>
        <taxon>Polyphaga</taxon>
        <taxon>Cucujiformia</taxon>
        <taxon>Tenebrionidae</taxon>
        <taxon>Zophobas</taxon>
    </lineage>
</organism>
<name>A0AA38I5N4_9CUCU</name>
<evidence type="ECO:0000313" key="2">
    <source>
        <dbReference type="EMBL" id="KAJ3651628.1"/>
    </source>
</evidence>